<protein>
    <submittedName>
        <fullName evidence="1">Uncharacterized protein</fullName>
    </submittedName>
</protein>
<evidence type="ECO:0000313" key="1">
    <source>
        <dbReference type="EMBL" id="PNF26757.1"/>
    </source>
</evidence>
<comment type="caution">
    <text evidence="1">The sequence shown here is derived from an EMBL/GenBank/DDBJ whole genome shotgun (WGS) entry which is preliminary data.</text>
</comment>
<keyword evidence="2" id="KW-1185">Reference proteome</keyword>
<name>A0A2J7QDV8_9NEOP</name>
<gene>
    <name evidence="1" type="ORF">B7P43_G18357</name>
</gene>
<dbReference type="Proteomes" id="UP000235965">
    <property type="component" value="Unassembled WGS sequence"/>
</dbReference>
<evidence type="ECO:0000313" key="2">
    <source>
        <dbReference type="Proteomes" id="UP000235965"/>
    </source>
</evidence>
<dbReference type="AlphaFoldDB" id="A0A2J7QDV8"/>
<dbReference type="InParanoid" id="A0A2J7QDV8"/>
<proteinExistence type="predicted"/>
<accession>A0A2J7QDV8</accession>
<sequence>MIINPTKSKAVCFTRAKVMEPLNYSLRYRNHLNWGTLTQRRQIACICALLKACTGERAWKTIGDRLQRPCYLSRGDHDKKIRSRKQSTDIRKYSFVNRTIQIWNQLPSDALGTLSCKPNNFRKRLRKVINEAT</sequence>
<reference evidence="1 2" key="1">
    <citation type="submission" date="2017-12" db="EMBL/GenBank/DDBJ databases">
        <title>Hemimetabolous genomes reveal molecular basis of termite eusociality.</title>
        <authorList>
            <person name="Harrison M.C."/>
            <person name="Jongepier E."/>
            <person name="Robertson H.M."/>
            <person name="Arning N."/>
            <person name="Bitard-Feildel T."/>
            <person name="Chao H."/>
            <person name="Childers C.P."/>
            <person name="Dinh H."/>
            <person name="Doddapaneni H."/>
            <person name="Dugan S."/>
            <person name="Gowin J."/>
            <person name="Greiner C."/>
            <person name="Han Y."/>
            <person name="Hu H."/>
            <person name="Hughes D.S.T."/>
            <person name="Huylmans A.-K."/>
            <person name="Kemena C."/>
            <person name="Kremer L.P.M."/>
            <person name="Lee S.L."/>
            <person name="Lopez-Ezquerra A."/>
            <person name="Mallet L."/>
            <person name="Monroy-Kuhn J.M."/>
            <person name="Moser A."/>
            <person name="Murali S.C."/>
            <person name="Muzny D.M."/>
            <person name="Otani S."/>
            <person name="Piulachs M.-D."/>
            <person name="Poelchau M."/>
            <person name="Qu J."/>
            <person name="Schaub F."/>
            <person name="Wada-Katsumata A."/>
            <person name="Worley K.C."/>
            <person name="Xie Q."/>
            <person name="Ylla G."/>
            <person name="Poulsen M."/>
            <person name="Gibbs R.A."/>
            <person name="Schal C."/>
            <person name="Richards S."/>
            <person name="Belles X."/>
            <person name="Korb J."/>
            <person name="Bornberg-Bauer E."/>
        </authorList>
    </citation>
    <scope>NUCLEOTIDE SEQUENCE [LARGE SCALE GENOMIC DNA]</scope>
    <source>
        <tissue evidence="1">Whole body</tissue>
    </source>
</reference>
<organism evidence="1 2">
    <name type="scientific">Cryptotermes secundus</name>
    <dbReference type="NCBI Taxonomy" id="105785"/>
    <lineage>
        <taxon>Eukaryota</taxon>
        <taxon>Metazoa</taxon>
        <taxon>Ecdysozoa</taxon>
        <taxon>Arthropoda</taxon>
        <taxon>Hexapoda</taxon>
        <taxon>Insecta</taxon>
        <taxon>Pterygota</taxon>
        <taxon>Neoptera</taxon>
        <taxon>Polyneoptera</taxon>
        <taxon>Dictyoptera</taxon>
        <taxon>Blattodea</taxon>
        <taxon>Blattoidea</taxon>
        <taxon>Termitoidae</taxon>
        <taxon>Kalotermitidae</taxon>
        <taxon>Cryptotermitinae</taxon>
        <taxon>Cryptotermes</taxon>
    </lineage>
</organism>
<dbReference type="EMBL" id="NEVH01015734">
    <property type="protein sequence ID" value="PNF26757.1"/>
    <property type="molecule type" value="Genomic_DNA"/>
</dbReference>